<comment type="catalytic activity">
    <reaction evidence="1 7">
        <text>Cleavage of hydrophobic, N-terminal signal or leader sequences from secreted and periplasmic proteins.</text>
        <dbReference type="EC" id="3.4.21.89"/>
    </reaction>
</comment>
<organism evidence="9 10">
    <name type="scientific">Desulfotruncus arcticus DSM 17038</name>
    <dbReference type="NCBI Taxonomy" id="1121424"/>
    <lineage>
        <taxon>Bacteria</taxon>
        <taxon>Bacillati</taxon>
        <taxon>Bacillota</taxon>
        <taxon>Clostridia</taxon>
        <taxon>Eubacteriales</taxon>
        <taxon>Desulfallaceae</taxon>
        <taxon>Desulfotruncus</taxon>
    </lineage>
</organism>
<dbReference type="Pfam" id="PF10502">
    <property type="entry name" value="Peptidase_S26"/>
    <property type="match status" value="1"/>
</dbReference>
<dbReference type="PANTHER" id="PTHR43390">
    <property type="entry name" value="SIGNAL PEPTIDASE I"/>
    <property type="match status" value="1"/>
</dbReference>
<dbReference type="PROSITE" id="PS00761">
    <property type="entry name" value="SPASE_I_3"/>
    <property type="match status" value="1"/>
</dbReference>
<keyword evidence="5 7" id="KW-0378">Hydrolase</keyword>
<name>A0A1I2RHP4_9FIRM</name>
<accession>A0A1I2RHP4</accession>
<keyword evidence="10" id="KW-1185">Reference proteome</keyword>
<keyword evidence="7" id="KW-0812">Transmembrane</keyword>
<dbReference type="InterPro" id="IPR036286">
    <property type="entry name" value="LexA/Signal_pep-like_sf"/>
</dbReference>
<feature type="active site" evidence="6">
    <location>
        <position position="49"/>
    </location>
</feature>
<dbReference type="OrthoDB" id="9802919at2"/>
<dbReference type="GO" id="GO:0009003">
    <property type="term" value="F:signal peptidase activity"/>
    <property type="evidence" value="ECO:0007669"/>
    <property type="project" value="UniProtKB-EC"/>
</dbReference>
<proteinExistence type="inferred from homology"/>
<dbReference type="RefSeq" id="WP_092470359.1">
    <property type="nucleotide sequence ID" value="NZ_FOOX01000004.1"/>
</dbReference>
<dbReference type="SUPFAM" id="SSF51306">
    <property type="entry name" value="LexA/Signal peptidase"/>
    <property type="match status" value="1"/>
</dbReference>
<feature type="domain" description="Peptidase S26" evidence="8">
    <location>
        <begin position="19"/>
        <end position="173"/>
    </location>
</feature>
<evidence type="ECO:0000256" key="4">
    <source>
        <dbReference type="ARBA" id="ARBA00013208"/>
    </source>
</evidence>
<dbReference type="AlphaFoldDB" id="A0A1I2RHP4"/>
<comment type="subcellular location">
    <subcellularLocation>
        <location evidence="2">Cell membrane</location>
        <topology evidence="2">Single-pass type II membrane protein</topology>
    </subcellularLocation>
    <subcellularLocation>
        <location evidence="7">Membrane</location>
        <topology evidence="7">Single-pass type II membrane protein</topology>
    </subcellularLocation>
</comment>
<dbReference type="NCBIfam" id="TIGR02227">
    <property type="entry name" value="sigpep_I_bact"/>
    <property type="match status" value="1"/>
</dbReference>
<evidence type="ECO:0000256" key="6">
    <source>
        <dbReference type="PIRSR" id="PIRSR600223-1"/>
    </source>
</evidence>
<sequence length="181" mass="20851">MDQPGYEQPREKKKKSAFMEIIESIAIAVLLAVIIRMFVFQPFVIPSGSMEPTIQIGDRIMVSKFAYHFGEPSRGDIVVFRPPFDPERIFVKRLIGTPGNTLEIRDSKLFINGEQIPEEYLPQDLRFDDFGPAQVPADNYFMMGDNRNNSDDSRVWGNLPQKNIIGKAVMIYWPINHIRLF</sequence>
<dbReference type="GO" id="GO:0004252">
    <property type="term" value="F:serine-type endopeptidase activity"/>
    <property type="evidence" value="ECO:0007669"/>
    <property type="project" value="InterPro"/>
</dbReference>
<dbReference type="EC" id="3.4.21.89" evidence="4 7"/>
<evidence type="ECO:0000259" key="8">
    <source>
        <dbReference type="Pfam" id="PF10502"/>
    </source>
</evidence>
<evidence type="ECO:0000313" key="9">
    <source>
        <dbReference type="EMBL" id="SFG40184.1"/>
    </source>
</evidence>
<evidence type="ECO:0000313" key="10">
    <source>
        <dbReference type="Proteomes" id="UP000199337"/>
    </source>
</evidence>
<evidence type="ECO:0000256" key="7">
    <source>
        <dbReference type="RuleBase" id="RU362042"/>
    </source>
</evidence>
<dbReference type="Proteomes" id="UP000199337">
    <property type="component" value="Unassembled WGS sequence"/>
</dbReference>
<comment type="similarity">
    <text evidence="3 7">Belongs to the peptidase S26 family.</text>
</comment>
<feature type="active site" evidence="6">
    <location>
        <position position="92"/>
    </location>
</feature>
<evidence type="ECO:0000256" key="2">
    <source>
        <dbReference type="ARBA" id="ARBA00004401"/>
    </source>
</evidence>
<feature type="transmembrane region" description="Helical" evidence="7">
    <location>
        <begin position="21"/>
        <end position="40"/>
    </location>
</feature>
<keyword evidence="7" id="KW-1133">Transmembrane helix</keyword>
<dbReference type="PRINTS" id="PR00727">
    <property type="entry name" value="LEADERPTASE"/>
</dbReference>
<evidence type="ECO:0000256" key="1">
    <source>
        <dbReference type="ARBA" id="ARBA00000677"/>
    </source>
</evidence>
<keyword evidence="7" id="KW-0472">Membrane</keyword>
<dbReference type="InterPro" id="IPR019758">
    <property type="entry name" value="Pept_S26A_signal_pept_1_CS"/>
</dbReference>
<protein>
    <recommendedName>
        <fullName evidence="4 7">Signal peptidase I</fullName>
        <ecNumber evidence="4 7">3.4.21.89</ecNumber>
    </recommendedName>
</protein>
<reference evidence="10" key="1">
    <citation type="submission" date="2016-10" db="EMBL/GenBank/DDBJ databases">
        <authorList>
            <person name="Varghese N."/>
            <person name="Submissions S."/>
        </authorList>
    </citation>
    <scope>NUCLEOTIDE SEQUENCE [LARGE SCALE GENOMIC DNA]</scope>
    <source>
        <strain evidence="10">DSM 17038</strain>
    </source>
</reference>
<evidence type="ECO:0000256" key="5">
    <source>
        <dbReference type="ARBA" id="ARBA00022801"/>
    </source>
</evidence>
<dbReference type="Gene3D" id="2.10.109.10">
    <property type="entry name" value="Umud Fragment, subunit A"/>
    <property type="match status" value="1"/>
</dbReference>
<evidence type="ECO:0000256" key="3">
    <source>
        <dbReference type="ARBA" id="ARBA00009370"/>
    </source>
</evidence>
<gene>
    <name evidence="9" type="ORF">SAMN05660649_01572</name>
</gene>
<dbReference type="PANTHER" id="PTHR43390:SF1">
    <property type="entry name" value="CHLOROPLAST PROCESSING PEPTIDASE"/>
    <property type="match status" value="1"/>
</dbReference>
<dbReference type="GO" id="GO:0006465">
    <property type="term" value="P:signal peptide processing"/>
    <property type="evidence" value="ECO:0007669"/>
    <property type="project" value="InterPro"/>
</dbReference>
<dbReference type="GO" id="GO:0005886">
    <property type="term" value="C:plasma membrane"/>
    <property type="evidence" value="ECO:0007669"/>
    <property type="project" value="UniProtKB-SubCell"/>
</dbReference>
<keyword evidence="7" id="KW-0645">Protease</keyword>
<dbReference type="STRING" id="341036.SAMN05660649_01572"/>
<dbReference type="InterPro" id="IPR000223">
    <property type="entry name" value="Pept_S26A_signal_pept_1"/>
</dbReference>
<dbReference type="InterPro" id="IPR019533">
    <property type="entry name" value="Peptidase_S26"/>
</dbReference>
<dbReference type="CDD" id="cd06530">
    <property type="entry name" value="S26_SPase_I"/>
    <property type="match status" value="1"/>
</dbReference>
<dbReference type="EMBL" id="FOOX01000004">
    <property type="protein sequence ID" value="SFG40184.1"/>
    <property type="molecule type" value="Genomic_DNA"/>
</dbReference>